<keyword evidence="1" id="KW-1133">Transmembrane helix</keyword>
<dbReference type="AlphaFoldDB" id="A0A6P1TFK6"/>
<proteinExistence type="predicted"/>
<feature type="transmembrane region" description="Helical" evidence="1">
    <location>
        <begin position="24"/>
        <end position="44"/>
    </location>
</feature>
<dbReference type="EMBL" id="CP048000">
    <property type="protein sequence ID" value="QHQ59970.1"/>
    <property type="molecule type" value="Genomic_DNA"/>
</dbReference>
<gene>
    <name evidence="2" type="ORF">Ana3638_03560</name>
</gene>
<dbReference type="KEGG" id="anr:Ana3638_03560"/>
<dbReference type="Proteomes" id="UP000464314">
    <property type="component" value="Chromosome"/>
</dbReference>
<keyword evidence="1" id="KW-0472">Membrane</keyword>
<sequence length="67" mass="7465">MNIIGDLLFAIGRPSYLLGARPDAAIIFLLFFVIALLICIKIANRNHLFSTSDKRVLNNAKECETSK</sequence>
<protein>
    <submittedName>
        <fullName evidence="2">Uncharacterized protein</fullName>
    </submittedName>
</protein>
<reference evidence="2 3" key="1">
    <citation type="submission" date="2020-01" db="EMBL/GenBank/DDBJ databases">
        <title>Genome analysis of Anaerocolumna sp. CBA3638.</title>
        <authorList>
            <person name="Kim J."/>
            <person name="Roh S.W."/>
        </authorList>
    </citation>
    <scope>NUCLEOTIDE SEQUENCE [LARGE SCALE GENOMIC DNA]</scope>
    <source>
        <strain evidence="2 3">CBA3638</strain>
    </source>
</reference>
<keyword evidence="3" id="KW-1185">Reference proteome</keyword>
<name>A0A6P1TFK6_9FIRM</name>
<evidence type="ECO:0000256" key="1">
    <source>
        <dbReference type="SAM" id="Phobius"/>
    </source>
</evidence>
<organism evidence="2 3">
    <name type="scientific">Anaerocolumna sedimenticola</name>
    <dbReference type="NCBI Taxonomy" id="2696063"/>
    <lineage>
        <taxon>Bacteria</taxon>
        <taxon>Bacillati</taxon>
        <taxon>Bacillota</taxon>
        <taxon>Clostridia</taxon>
        <taxon>Lachnospirales</taxon>
        <taxon>Lachnospiraceae</taxon>
        <taxon>Anaerocolumna</taxon>
    </lineage>
</organism>
<keyword evidence="1" id="KW-0812">Transmembrane</keyword>
<accession>A0A6P1TFK6</accession>
<evidence type="ECO:0000313" key="2">
    <source>
        <dbReference type="EMBL" id="QHQ59970.1"/>
    </source>
</evidence>
<evidence type="ECO:0000313" key="3">
    <source>
        <dbReference type="Proteomes" id="UP000464314"/>
    </source>
</evidence>
<dbReference type="RefSeq" id="WP_161836806.1">
    <property type="nucleotide sequence ID" value="NZ_CP048000.1"/>
</dbReference>